<reference evidence="1" key="2">
    <citation type="journal article" date="2015" name="Data Brief">
        <title>Shoot transcriptome of the giant reed, Arundo donax.</title>
        <authorList>
            <person name="Barrero R.A."/>
            <person name="Guerrero F.D."/>
            <person name="Moolhuijzen P."/>
            <person name="Goolsby J.A."/>
            <person name="Tidwell J."/>
            <person name="Bellgard S.E."/>
            <person name="Bellgard M.I."/>
        </authorList>
    </citation>
    <scope>NUCLEOTIDE SEQUENCE</scope>
    <source>
        <tissue evidence="1">Shoot tissue taken approximately 20 cm above the soil surface</tissue>
    </source>
</reference>
<sequence>MMDMVYNTPSYLSVNFLQQMLSVQTNLECQIFISFESGRQEHLHRDDGTNDKLIGRKKGYKIF</sequence>
<reference evidence="1" key="1">
    <citation type="submission" date="2014-09" db="EMBL/GenBank/DDBJ databases">
        <authorList>
            <person name="Magalhaes I.L.F."/>
            <person name="Oliveira U."/>
            <person name="Santos F.R."/>
            <person name="Vidigal T.H.D.A."/>
            <person name="Brescovit A.D."/>
            <person name="Santos A.J."/>
        </authorList>
    </citation>
    <scope>NUCLEOTIDE SEQUENCE</scope>
    <source>
        <tissue evidence="1">Shoot tissue taken approximately 20 cm above the soil surface</tissue>
    </source>
</reference>
<organism evidence="1">
    <name type="scientific">Arundo donax</name>
    <name type="common">Giant reed</name>
    <name type="synonym">Donax arundinaceus</name>
    <dbReference type="NCBI Taxonomy" id="35708"/>
    <lineage>
        <taxon>Eukaryota</taxon>
        <taxon>Viridiplantae</taxon>
        <taxon>Streptophyta</taxon>
        <taxon>Embryophyta</taxon>
        <taxon>Tracheophyta</taxon>
        <taxon>Spermatophyta</taxon>
        <taxon>Magnoliopsida</taxon>
        <taxon>Liliopsida</taxon>
        <taxon>Poales</taxon>
        <taxon>Poaceae</taxon>
        <taxon>PACMAD clade</taxon>
        <taxon>Arundinoideae</taxon>
        <taxon>Arundineae</taxon>
        <taxon>Arundo</taxon>
    </lineage>
</organism>
<dbReference type="AlphaFoldDB" id="A0A0A9D8H0"/>
<accession>A0A0A9D8H0</accession>
<dbReference type="EMBL" id="GBRH01213819">
    <property type="protein sequence ID" value="JAD84076.1"/>
    <property type="molecule type" value="Transcribed_RNA"/>
</dbReference>
<evidence type="ECO:0000313" key="1">
    <source>
        <dbReference type="EMBL" id="JAD84076.1"/>
    </source>
</evidence>
<protein>
    <submittedName>
        <fullName evidence="1">Uncharacterized protein</fullName>
    </submittedName>
</protein>
<name>A0A0A9D8H0_ARUDO</name>
<proteinExistence type="predicted"/>